<reference evidence="1 2" key="1">
    <citation type="journal article" date="2022" name="Hortic Res">
        <title>A haplotype resolved chromosomal level avocado genome allows analysis of novel avocado genes.</title>
        <authorList>
            <person name="Nath O."/>
            <person name="Fletcher S.J."/>
            <person name="Hayward A."/>
            <person name="Shaw L.M."/>
            <person name="Masouleh A.K."/>
            <person name="Furtado A."/>
            <person name="Henry R.J."/>
            <person name="Mitter N."/>
        </authorList>
    </citation>
    <scope>NUCLEOTIDE SEQUENCE [LARGE SCALE GENOMIC DNA]</scope>
    <source>
        <strain evidence="2">cv. Hass</strain>
    </source>
</reference>
<name>A0ACC2M4C1_PERAE</name>
<evidence type="ECO:0000313" key="2">
    <source>
        <dbReference type="Proteomes" id="UP001234297"/>
    </source>
</evidence>
<comment type="caution">
    <text evidence="1">The sequence shown here is derived from an EMBL/GenBank/DDBJ whole genome shotgun (WGS) entry which is preliminary data.</text>
</comment>
<evidence type="ECO:0000313" key="1">
    <source>
        <dbReference type="EMBL" id="KAJ8640509.1"/>
    </source>
</evidence>
<protein>
    <submittedName>
        <fullName evidence="1">Uncharacterized protein</fullName>
    </submittedName>
</protein>
<dbReference type="Proteomes" id="UP001234297">
    <property type="component" value="Chromosome 5"/>
</dbReference>
<accession>A0ACC2M4C1</accession>
<organism evidence="1 2">
    <name type="scientific">Persea americana</name>
    <name type="common">Avocado</name>
    <dbReference type="NCBI Taxonomy" id="3435"/>
    <lineage>
        <taxon>Eukaryota</taxon>
        <taxon>Viridiplantae</taxon>
        <taxon>Streptophyta</taxon>
        <taxon>Embryophyta</taxon>
        <taxon>Tracheophyta</taxon>
        <taxon>Spermatophyta</taxon>
        <taxon>Magnoliopsida</taxon>
        <taxon>Magnoliidae</taxon>
        <taxon>Laurales</taxon>
        <taxon>Lauraceae</taxon>
        <taxon>Persea</taxon>
    </lineage>
</organism>
<proteinExistence type="predicted"/>
<gene>
    <name evidence="1" type="ORF">MRB53_017203</name>
</gene>
<sequence length="157" mass="16816">MAPNGKIFLSPSEVSSSRVDKVCQASLGEEAKVEYFAAGKMARTEFVGGSVEQLVSWRNDGEQLKMAKHARKTENANFRLEVCSNTSDAASQADVLEADTEPLSENHCIKGNGEVQNGLMDELEPNAALGMVLKVRGGVNSDSSQKPVIRLSLTSTA</sequence>
<keyword evidence="2" id="KW-1185">Reference proteome</keyword>
<dbReference type="EMBL" id="CM056813">
    <property type="protein sequence ID" value="KAJ8640509.1"/>
    <property type="molecule type" value="Genomic_DNA"/>
</dbReference>